<keyword evidence="1" id="KW-0812">Transmembrane</keyword>
<dbReference type="EMBL" id="CP110615">
    <property type="protein sequence ID" value="UZJ24710.1"/>
    <property type="molecule type" value="Genomic_DNA"/>
</dbReference>
<evidence type="ECO:0000313" key="2">
    <source>
        <dbReference type="EMBL" id="UZJ24710.1"/>
    </source>
</evidence>
<reference evidence="2" key="1">
    <citation type="submission" date="2022-10" db="EMBL/GenBank/DDBJ databases">
        <title>Rhodococcus sp.75.</title>
        <authorList>
            <person name="Sun M."/>
        </authorList>
    </citation>
    <scope>NUCLEOTIDE SEQUENCE</scope>
    <source>
        <strain evidence="2">75</strain>
    </source>
</reference>
<gene>
    <name evidence="2" type="ORF">RHODO2019_16600</name>
</gene>
<feature type="transmembrane region" description="Helical" evidence="1">
    <location>
        <begin position="55"/>
        <end position="77"/>
    </location>
</feature>
<evidence type="ECO:0000256" key="1">
    <source>
        <dbReference type="SAM" id="Phobius"/>
    </source>
</evidence>
<protein>
    <submittedName>
        <fullName evidence="2">SdpI family protein</fullName>
    </submittedName>
</protein>
<dbReference type="RefSeq" id="WP_265382816.1">
    <property type="nucleotide sequence ID" value="NZ_CP110615.1"/>
</dbReference>
<evidence type="ECO:0000313" key="3">
    <source>
        <dbReference type="Proteomes" id="UP001164965"/>
    </source>
</evidence>
<sequence>MVAVLGGAVLVVVGVALAVVGILGLTARLPRNRWAGVRTPGSLASDESFTLANRAAGPGVVVGALLLVLAGAAVVGLEGLPRIVVAVVLATGGGALVVAAGALGARAAAVRAADGPHERCADCTGCDLMDSLRA</sequence>
<feature type="transmembrane region" description="Helical" evidence="1">
    <location>
        <begin position="83"/>
        <end position="103"/>
    </location>
</feature>
<name>A0ABY6NZB0_9NOCA</name>
<dbReference type="Proteomes" id="UP001164965">
    <property type="component" value="Chromosome"/>
</dbReference>
<organism evidence="2 3">
    <name type="scientific">Rhodococcus antarcticus</name>
    <dbReference type="NCBI Taxonomy" id="2987751"/>
    <lineage>
        <taxon>Bacteria</taxon>
        <taxon>Bacillati</taxon>
        <taxon>Actinomycetota</taxon>
        <taxon>Actinomycetes</taxon>
        <taxon>Mycobacteriales</taxon>
        <taxon>Nocardiaceae</taxon>
        <taxon>Rhodococcus</taxon>
    </lineage>
</organism>
<proteinExistence type="predicted"/>
<keyword evidence="1" id="KW-1133">Transmembrane helix</keyword>
<keyword evidence="1" id="KW-0472">Membrane</keyword>
<keyword evidence="3" id="KW-1185">Reference proteome</keyword>
<accession>A0ABY6NZB0</accession>
<dbReference type="InterPro" id="IPR025962">
    <property type="entry name" value="SdpI/YhfL"/>
</dbReference>
<feature type="transmembrane region" description="Helical" evidence="1">
    <location>
        <begin position="6"/>
        <end position="25"/>
    </location>
</feature>
<dbReference type="Pfam" id="PF13630">
    <property type="entry name" value="SdpI"/>
    <property type="match status" value="1"/>
</dbReference>